<evidence type="ECO:0000313" key="2">
    <source>
        <dbReference type="Proteomes" id="UP000603904"/>
    </source>
</evidence>
<name>A0ABQ4GBM5_9ACTN</name>
<reference evidence="1 2" key="1">
    <citation type="submission" date="2021-01" db="EMBL/GenBank/DDBJ databases">
        <title>Whole genome shotgun sequence of Microbispora corallina NBRC 16416.</title>
        <authorList>
            <person name="Komaki H."/>
            <person name="Tamura T."/>
        </authorList>
    </citation>
    <scope>NUCLEOTIDE SEQUENCE [LARGE SCALE GENOMIC DNA]</scope>
    <source>
        <strain evidence="1 2">NBRC 16416</strain>
    </source>
</reference>
<evidence type="ECO:0000313" key="1">
    <source>
        <dbReference type="EMBL" id="GIH44455.1"/>
    </source>
</evidence>
<proteinExistence type="predicted"/>
<sequence length="150" mass="16350">MTIIPQNTAPALTTLAEYATRFSNDSGGAHLRTALLAALLAHRHGLEPEQAIDLARNDYFDGRVQDASAEADRLMAESRRRWQAAEYGEDDPAPAKSPYPGAYWGPVGMRDGSVEYAWTIDVDVDPDGHAQLMAYQFGRDALADGQVSRG</sequence>
<gene>
    <name evidence="1" type="ORF">Mco01_74550</name>
</gene>
<comment type="caution">
    <text evidence="1">The sequence shown here is derived from an EMBL/GenBank/DDBJ whole genome shotgun (WGS) entry which is preliminary data.</text>
</comment>
<dbReference type="Proteomes" id="UP000603904">
    <property type="component" value="Unassembled WGS sequence"/>
</dbReference>
<dbReference type="RefSeq" id="WP_204061451.1">
    <property type="nucleotide sequence ID" value="NZ_BAAAGP010000030.1"/>
</dbReference>
<organism evidence="1 2">
    <name type="scientific">Microbispora corallina</name>
    <dbReference type="NCBI Taxonomy" id="83302"/>
    <lineage>
        <taxon>Bacteria</taxon>
        <taxon>Bacillati</taxon>
        <taxon>Actinomycetota</taxon>
        <taxon>Actinomycetes</taxon>
        <taxon>Streptosporangiales</taxon>
        <taxon>Streptosporangiaceae</taxon>
        <taxon>Microbispora</taxon>
    </lineage>
</organism>
<accession>A0ABQ4GBM5</accession>
<keyword evidence="2" id="KW-1185">Reference proteome</keyword>
<dbReference type="EMBL" id="BOOC01000059">
    <property type="protein sequence ID" value="GIH44455.1"/>
    <property type="molecule type" value="Genomic_DNA"/>
</dbReference>
<protein>
    <submittedName>
        <fullName evidence="1">Uncharacterized protein</fullName>
    </submittedName>
</protein>